<gene>
    <name evidence="5" type="ORF">DP120_12565</name>
</gene>
<dbReference type="AlphaFoldDB" id="A0A365KS85"/>
<organism evidence="5 6">
    <name type="scientific">Planococcus halotolerans</name>
    <dbReference type="NCBI Taxonomy" id="2233542"/>
    <lineage>
        <taxon>Bacteria</taxon>
        <taxon>Bacillati</taxon>
        <taxon>Bacillota</taxon>
        <taxon>Bacilli</taxon>
        <taxon>Bacillales</taxon>
        <taxon>Caryophanaceae</taxon>
        <taxon>Planococcus</taxon>
    </lineage>
</organism>
<protein>
    <recommendedName>
        <fullName evidence="7">Peptidase S51</fullName>
    </recommendedName>
</protein>
<comment type="similarity">
    <text evidence="1">Belongs to the peptidase S51 family.</text>
</comment>
<evidence type="ECO:0000256" key="4">
    <source>
        <dbReference type="ARBA" id="ARBA00022825"/>
    </source>
</evidence>
<dbReference type="EMBL" id="QLZR01000005">
    <property type="protein sequence ID" value="RAZ75633.1"/>
    <property type="molecule type" value="Genomic_DNA"/>
</dbReference>
<dbReference type="InterPro" id="IPR005320">
    <property type="entry name" value="Peptidase_S51"/>
</dbReference>
<dbReference type="PANTHER" id="PTHR20842:SF0">
    <property type="entry name" value="ALPHA-ASPARTYL DIPEPTIDASE"/>
    <property type="match status" value="1"/>
</dbReference>
<evidence type="ECO:0000256" key="3">
    <source>
        <dbReference type="ARBA" id="ARBA00022801"/>
    </source>
</evidence>
<dbReference type="SUPFAM" id="SSF52317">
    <property type="entry name" value="Class I glutamine amidotransferase-like"/>
    <property type="match status" value="1"/>
</dbReference>
<sequence>MGKLFFYSDQIAETQGNKRMDHLLLEGLDPAHTKIAYIPSTEDKERKYFNLKAEYYRDYGVREMMFFDLYGEFDSAKINELLQCDIIHLSAGNPMELRQALKRRNMDGHLQVYFEQGGIFAGVSAGAVQFGKSTKLFQLYAGDANETQEALQFVDFEFLPHYNRWNDAFKKQVWDYARTTGTTVYAGNDGDGLIVEDGDIRFIGDITAISGE</sequence>
<evidence type="ECO:0008006" key="7">
    <source>
        <dbReference type="Google" id="ProtNLM"/>
    </source>
</evidence>
<dbReference type="InterPro" id="IPR029062">
    <property type="entry name" value="Class_I_gatase-like"/>
</dbReference>
<dbReference type="RefSeq" id="WP_112224029.1">
    <property type="nucleotide sequence ID" value="NZ_CP196859.1"/>
</dbReference>
<dbReference type="GO" id="GO:0006508">
    <property type="term" value="P:proteolysis"/>
    <property type="evidence" value="ECO:0007669"/>
    <property type="project" value="UniProtKB-KW"/>
</dbReference>
<dbReference type="Proteomes" id="UP000251002">
    <property type="component" value="Unassembled WGS sequence"/>
</dbReference>
<evidence type="ECO:0000313" key="5">
    <source>
        <dbReference type="EMBL" id="RAZ75633.1"/>
    </source>
</evidence>
<keyword evidence="4" id="KW-0720">Serine protease</keyword>
<evidence type="ECO:0000313" key="6">
    <source>
        <dbReference type="Proteomes" id="UP000251002"/>
    </source>
</evidence>
<evidence type="ECO:0000256" key="2">
    <source>
        <dbReference type="ARBA" id="ARBA00022670"/>
    </source>
</evidence>
<name>A0A365KS85_9BACL</name>
<keyword evidence="6" id="KW-1185">Reference proteome</keyword>
<keyword evidence="3" id="KW-0378">Hydrolase</keyword>
<comment type="caution">
    <text evidence="5">The sequence shown here is derived from an EMBL/GenBank/DDBJ whole genome shotgun (WGS) entry which is preliminary data.</text>
</comment>
<dbReference type="Pfam" id="PF03575">
    <property type="entry name" value="Peptidase_S51"/>
    <property type="match status" value="1"/>
</dbReference>
<dbReference type="GO" id="GO:0008236">
    <property type="term" value="F:serine-type peptidase activity"/>
    <property type="evidence" value="ECO:0007669"/>
    <property type="project" value="UniProtKB-KW"/>
</dbReference>
<proteinExistence type="inferred from homology"/>
<evidence type="ECO:0000256" key="1">
    <source>
        <dbReference type="ARBA" id="ARBA00006534"/>
    </source>
</evidence>
<dbReference type="Gene3D" id="3.40.50.880">
    <property type="match status" value="1"/>
</dbReference>
<accession>A0A365KS85</accession>
<keyword evidence="2" id="KW-0645">Protease</keyword>
<dbReference type="PANTHER" id="PTHR20842">
    <property type="entry name" value="PROTEASE S51 ALPHA-ASPARTYL DIPEPTIDASE"/>
    <property type="match status" value="1"/>
</dbReference>
<reference evidence="5 6" key="1">
    <citation type="submission" date="2018-06" db="EMBL/GenBank/DDBJ databases">
        <title>The draft genome sequences of strains SCU63 and S1.</title>
        <authorList>
            <person name="Gan L."/>
        </authorList>
    </citation>
    <scope>NUCLEOTIDE SEQUENCE [LARGE SCALE GENOMIC DNA]</scope>
    <source>
        <strain evidence="5 6">SCU63</strain>
    </source>
</reference>